<comment type="caution">
    <text evidence="2">The sequence shown here is derived from an EMBL/GenBank/DDBJ whole genome shotgun (WGS) entry which is preliminary data.</text>
</comment>
<dbReference type="PROSITE" id="PS51257">
    <property type="entry name" value="PROKAR_LIPOPROTEIN"/>
    <property type="match status" value="1"/>
</dbReference>
<feature type="signal peptide" evidence="1">
    <location>
        <begin position="1"/>
        <end position="22"/>
    </location>
</feature>
<reference evidence="2" key="1">
    <citation type="journal article" date="2018" name="Nat. Biotechnol.">
        <title>A standardized bacterial taxonomy based on genome phylogeny substantially revises the tree of life.</title>
        <authorList>
            <person name="Parks D.H."/>
            <person name="Chuvochina M."/>
            <person name="Waite D.W."/>
            <person name="Rinke C."/>
            <person name="Skarshewski A."/>
            <person name="Chaumeil P.A."/>
            <person name="Hugenholtz P."/>
        </authorList>
    </citation>
    <scope>NUCLEOTIDE SEQUENCE [LARGE SCALE GENOMIC DNA]</scope>
    <source>
        <strain evidence="2">UBA11284</strain>
    </source>
</reference>
<dbReference type="AlphaFoldDB" id="A0A3D0KEQ9"/>
<evidence type="ECO:0000256" key="1">
    <source>
        <dbReference type="SAM" id="SignalP"/>
    </source>
</evidence>
<evidence type="ECO:0008006" key="3">
    <source>
        <dbReference type="Google" id="ProtNLM"/>
    </source>
</evidence>
<dbReference type="EMBL" id="DOTR01000036">
    <property type="protein sequence ID" value="HCA02027.1"/>
    <property type="molecule type" value="Genomic_DNA"/>
</dbReference>
<name>A0A3D0KEQ9_9GAMM</name>
<evidence type="ECO:0000313" key="2">
    <source>
        <dbReference type="EMBL" id="HCA02027.1"/>
    </source>
</evidence>
<sequence>MKQRLQWLAPAFAMFTMLAGCAGQSTSSQAPDAAVAQKVSPGVAQVSSGAAQPGYVTNRQVTDWVPPLLTSPEEKAAYYVSRLADRRFVSQYGGQDNPRTWYIAAERLGEIGLPAVPLLFARLNTTDDYELMLALYALQLATQDPLLMARTRGDYIQLPTVLDATANAENVRIARHWWQQHSAQLGE</sequence>
<gene>
    <name evidence="2" type="ORF">DEO68_07565</name>
</gene>
<feature type="chain" id="PRO_5017585724" description="Lipoprotein" evidence="1">
    <location>
        <begin position="23"/>
        <end position="187"/>
    </location>
</feature>
<organism evidence="2">
    <name type="scientific">Halomonas campaniensis</name>
    <dbReference type="NCBI Taxonomy" id="213554"/>
    <lineage>
        <taxon>Bacteria</taxon>
        <taxon>Pseudomonadati</taxon>
        <taxon>Pseudomonadota</taxon>
        <taxon>Gammaproteobacteria</taxon>
        <taxon>Oceanospirillales</taxon>
        <taxon>Halomonadaceae</taxon>
        <taxon>Halomonas</taxon>
    </lineage>
</organism>
<keyword evidence="1" id="KW-0732">Signal</keyword>
<proteinExistence type="predicted"/>
<accession>A0A3D0KEQ9</accession>
<protein>
    <recommendedName>
        <fullName evidence="3">Lipoprotein</fullName>
    </recommendedName>
</protein>